<dbReference type="CDD" id="cd15457">
    <property type="entry name" value="NADAR"/>
    <property type="match status" value="1"/>
</dbReference>
<dbReference type="InterPro" id="IPR037238">
    <property type="entry name" value="YbiA-like_sf"/>
</dbReference>
<proteinExistence type="predicted"/>
<evidence type="ECO:0000313" key="5">
    <source>
        <dbReference type="Proteomes" id="UP001589818"/>
    </source>
</evidence>
<protein>
    <submittedName>
        <fullName evidence="4">NADAR family protein</fullName>
    </submittedName>
</protein>
<reference evidence="4 5" key="1">
    <citation type="submission" date="2024-09" db="EMBL/GenBank/DDBJ databases">
        <authorList>
            <person name="Sun Q."/>
            <person name="Mori K."/>
        </authorList>
    </citation>
    <scope>NUCLEOTIDE SEQUENCE [LARGE SCALE GENOMIC DNA]</scope>
    <source>
        <strain evidence="4 5">CCM 4839</strain>
    </source>
</reference>
<sequence length="206" mass="23224">MIYGIEKLRGAYRAGKTFRFLFFWGHTPPSDGSVDKSCFSQWWMSPFVVEGTEYSCAEQYMMAEKARLFGDNEMLAAIMQAKHPKEMKAFGRAVSSFDQDLWESQCYEIVKRASLAKFSQNPQLGDYLKSTKNRILVEASPQDRVWGIGLSQADPGVENPMKWRGRNLLGFVLSQVRDELLLKEGEGNESKGNCTGDLANSAARVL</sequence>
<dbReference type="Pfam" id="PF08719">
    <property type="entry name" value="NADAR"/>
    <property type="match status" value="1"/>
</dbReference>
<accession>A0ABV6JA09</accession>
<comment type="caution">
    <text evidence="4">The sequence shown here is derived from an EMBL/GenBank/DDBJ whole genome shotgun (WGS) entry which is preliminary data.</text>
</comment>
<dbReference type="InterPro" id="IPR012816">
    <property type="entry name" value="NADAR"/>
</dbReference>
<keyword evidence="5" id="KW-1185">Reference proteome</keyword>
<dbReference type="EMBL" id="JBHLVF010000018">
    <property type="protein sequence ID" value="MFC0392612.1"/>
    <property type="molecule type" value="Genomic_DNA"/>
</dbReference>
<dbReference type="SUPFAM" id="SSF143990">
    <property type="entry name" value="YbiA-like"/>
    <property type="match status" value="1"/>
</dbReference>
<comment type="catalytic activity">
    <reaction evidence="1">
        <text>5-amino-6-(5-phospho-D-ribosylamino)uracil + H2O = 5,6-diaminouracil + D-ribose 5-phosphate</text>
        <dbReference type="Rhea" id="RHEA:55020"/>
        <dbReference type="ChEBI" id="CHEBI:15377"/>
        <dbReference type="ChEBI" id="CHEBI:46252"/>
        <dbReference type="ChEBI" id="CHEBI:58453"/>
        <dbReference type="ChEBI" id="CHEBI:78346"/>
    </reaction>
</comment>
<dbReference type="Proteomes" id="UP001589818">
    <property type="component" value="Unassembled WGS sequence"/>
</dbReference>
<feature type="domain" description="NADAR" evidence="3">
    <location>
        <begin position="22"/>
        <end position="180"/>
    </location>
</feature>
<name>A0ABV6JA09_9BACL</name>
<comment type="catalytic activity">
    <reaction evidence="2">
        <text>2,5-diamino-6-hydroxy-4-(5-phosphoribosylamino)-pyrimidine + H2O = 2,5,6-triamino-4-hydroxypyrimidine + D-ribose 5-phosphate</text>
        <dbReference type="Rhea" id="RHEA:23436"/>
        <dbReference type="ChEBI" id="CHEBI:15377"/>
        <dbReference type="ChEBI" id="CHEBI:58614"/>
        <dbReference type="ChEBI" id="CHEBI:78346"/>
        <dbReference type="ChEBI" id="CHEBI:137796"/>
    </reaction>
</comment>
<gene>
    <name evidence="4" type="ORF">ACFFJ8_14665</name>
</gene>
<dbReference type="NCBIfam" id="TIGR02464">
    <property type="entry name" value="ribofla_fusion"/>
    <property type="match status" value="1"/>
</dbReference>
<evidence type="ECO:0000256" key="1">
    <source>
        <dbReference type="ARBA" id="ARBA00000022"/>
    </source>
</evidence>
<evidence type="ECO:0000313" key="4">
    <source>
        <dbReference type="EMBL" id="MFC0392612.1"/>
    </source>
</evidence>
<dbReference type="Gene3D" id="1.10.357.40">
    <property type="entry name" value="YbiA-like"/>
    <property type="match status" value="1"/>
</dbReference>
<evidence type="ECO:0000259" key="3">
    <source>
        <dbReference type="Pfam" id="PF08719"/>
    </source>
</evidence>
<organism evidence="4 5">
    <name type="scientific">Paenibacillus mendelii</name>
    <dbReference type="NCBI Taxonomy" id="206163"/>
    <lineage>
        <taxon>Bacteria</taxon>
        <taxon>Bacillati</taxon>
        <taxon>Bacillota</taxon>
        <taxon>Bacilli</taxon>
        <taxon>Bacillales</taxon>
        <taxon>Paenibacillaceae</taxon>
        <taxon>Paenibacillus</taxon>
    </lineage>
</organism>
<evidence type="ECO:0000256" key="2">
    <source>
        <dbReference type="ARBA" id="ARBA00000751"/>
    </source>
</evidence>
<dbReference type="RefSeq" id="WP_204822297.1">
    <property type="nucleotide sequence ID" value="NZ_JANHOF010000027.1"/>
</dbReference>